<accession>A0A0L8H8V2</accession>
<feature type="compositionally biased region" description="Basic and acidic residues" evidence="1">
    <location>
        <begin position="50"/>
        <end position="67"/>
    </location>
</feature>
<feature type="non-terminal residue" evidence="2">
    <location>
        <position position="80"/>
    </location>
</feature>
<proteinExistence type="predicted"/>
<feature type="region of interest" description="Disordered" evidence="1">
    <location>
        <begin position="40"/>
        <end position="67"/>
    </location>
</feature>
<name>A0A0L8H8V2_OCTBM</name>
<protein>
    <submittedName>
        <fullName evidence="2">Uncharacterized protein</fullName>
    </submittedName>
</protein>
<feature type="compositionally biased region" description="Basic residues" evidence="1">
    <location>
        <begin position="40"/>
        <end position="49"/>
    </location>
</feature>
<dbReference type="AlphaFoldDB" id="A0A0L8H8V2"/>
<sequence>ENHFTETRKRVSERAIRGVVQRKRGKIKRNELNRRIEKRKKKIQKRRTRNGCEKKEMNERDVEEEKGRKVECVRKNRKIR</sequence>
<evidence type="ECO:0000256" key="1">
    <source>
        <dbReference type="SAM" id="MobiDB-lite"/>
    </source>
</evidence>
<gene>
    <name evidence="2" type="ORF">OCBIM_22019885mg</name>
</gene>
<organism evidence="2">
    <name type="scientific">Octopus bimaculoides</name>
    <name type="common">California two-spotted octopus</name>
    <dbReference type="NCBI Taxonomy" id="37653"/>
    <lineage>
        <taxon>Eukaryota</taxon>
        <taxon>Metazoa</taxon>
        <taxon>Spiralia</taxon>
        <taxon>Lophotrochozoa</taxon>
        <taxon>Mollusca</taxon>
        <taxon>Cephalopoda</taxon>
        <taxon>Coleoidea</taxon>
        <taxon>Octopodiformes</taxon>
        <taxon>Octopoda</taxon>
        <taxon>Incirrata</taxon>
        <taxon>Octopodidae</taxon>
        <taxon>Octopus</taxon>
    </lineage>
</organism>
<feature type="non-terminal residue" evidence="2">
    <location>
        <position position="1"/>
    </location>
</feature>
<reference evidence="2" key="1">
    <citation type="submission" date="2015-07" db="EMBL/GenBank/DDBJ databases">
        <title>MeaNS - Measles Nucleotide Surveillance Program.</title>
        <authorList>
            <person name="Tran T."/>
            <person name="Druce J."/>
        </authorList>
    </citation>
    <scope>NUCLEOTIDE SEQUENCE</scope>
    <source>
        <strain evidence="2">UCB-OBI-ISO-001</strain>
        <tissue evidence="2">Gonad</tissue>
    </source>
</reference>
<dbReference type="EMBL" id="KQ418832">
    <property type="protein sequence ID" value="KOF85713.1"/>
    <property type="molecule type" value="Genomic_DNA"/>
</dbReference>
<evidence type="ECO:0000313" key="2">
    <source>
        <dbReference type="EMBL" id="KOF85713.1"/>
    </source>
</evidence>